<feature type="compositionally biased region" description="Basic and acidic residues" evidence="1">
    <location>
        <begin position="52"/>
        <end position="62"/>
    </location>
</feature>
<evidence type="ECO:0000313" key="3">
    <source>
        <dbReference type="EMBL" id="KAJ5404312.1"/>
    </source>
</evidence>
<dbReference type="PANTHER" id="PTHR39477:SF1">
    <property type="entry name" value="BETA-FLANKING PROTEIN"/>
    <property type="match status" value="1"/>
</dbReference>
<evidence type="ECO:0000259" key="2">
    <source>
        <dbReference type="Pfam" id="PF24845"/>
    </source>
</evidence>
<feature type="compositionally biased region" description="Polar residues" evidence="1">
    <location>
        <begin position="1"/>
        <end position="20"/>
    </location>
</feature>
<reference evidence="3" key="2">
    <citation type="journal article" date="2023" name="IMA Fungus">
        <title>Comparative genomic study of the Penicillium genus elucidates a diverse pangenome and 15 lateral gene transfer events.</title>
        <authorList>
            <person name="Petersen C."/>
            <person name="Sorensen T."/>
            <person name="Nielsen M.R."/>
            <person name="Sondergaard T.E."/>
            <person name="Sorensen J.L."/>
            <person name="Fitzpatrick D.A."/>
            <person name="Frisvad J.C."/>
            <person name="Nielsen K.L."/>
        </authorList>
    </citation>
    <scope>NUCLEOTIDE SEQUENCE</scope>
    <source>
        <strain evidence="3">IBT 29677</strain>
    </source>
</reference>
<dbReference type="RefSeq" id="XP_056491554.1">
    <property type="nucleotide sequence ID" value="XM_056628820.1"/>
</dbReference>
<sequence length="195" mass="20508">MSYNDYNSGGNSGASANYYDQNADFRDTRYNGPPSYSNENQHDDFSSAAHHASQEHSSEDRSFFDSALSFVKERRSEYADTSKYEVDEAHAMNAHQAMYGGGSDERSHDSGTVGAGAAMQALKMFTGGGSGVVVRMGASKLWDEKNASGNVSGDKQSAVNSAAEMALKMYMKGGSGGIGGTGGAGGLMSLASKFL</sequence>
<protein>
    <recommendedName>
        <fullName evidence="2">DUF7721 domain-containing protein</fullName>
    </recommendedName>
</protein>
<proteinExistence type="predicted"/>
<dbReference type="GeneID" id="81367800"/>
<dbReference type="Proteomes" id="UP001147747">
    <property type="component" value="Unassembled WGS sequence"/>
</dbReference>
<accession>A0A9W9W6I6</accession>
<organism evidence="3 4">
    <name type="scientific">Penicillium cosmopolitanum</name>
    <dbReference type="NCBI Taxonomy" id="1131564"/>
    <lineage>
        <taxon>Eukaryota</taxon>
        <taxon>Fungi</taxon>
        <taxon>Dikarya</taxon>
        <taxon>Ascomycota</taxon>
        <taxon>Pezizomycotina</taxon>
        <taxon>Eurotiomycetes</taxon>
        <taxon>Eurotiomycetidae</taxon>
        <taxon>Eurotiales</taxon>
        <taxon>Aspergillaceae</taxon>
        <taxon>Penicillium</taxon>
    </lineage>
</organism>
<evidence type="ECO:0000313" key="4">
    <source>
        <dbReference type="Proteomes" id="UP001147747"/>
    </source>
</evidence>
<dbReference type="AlphaFoldDB" id="A0A9W9W6I6"/>
<keyword evidence="4" id="KW-1185">Reference proteome</keyword>
<evidence type="ECO:0000256" key="1">
    <source>
        <dbReference type="SAM" id="MobiDB-lite"/>
    </source>
</evidence>
<name>A0A9W9W6I6_9EURO</name>
<dbReference type="InterPro" id="IPR056138">
    <property type="entry name" value="DUF7721"/>
</dbReference>
<gene>
    <name evidence="3" type="ORF">N7509_004183</name>
</gene>
<dbReference type="EMBL" id="JAPZBU010000005">
    <property type="protein sequence ID" value="KAJ5404312.1"/>
    <property type="molecule type" value="Genomic_DNA"/>
</dbReference>
<dbReference type="Pfam" id="PF24845">
    <property type="entry name" value="DUF7721"/>
    <property type="match status" value="1"/>
</dbReference>
<dbReference type="PANTHER" id="PTHR39477">
    <property type="entry name" value="CHROMOSOME 8, WHOLE GENOME SHOTGUN SEQUENCE"/>
    <property type="match status" value="1"/>
</dbReference>
<feature type="region of interest" description="Disordered" evidence="1">
    <location>
        <begin position="1"/>
        <end position="62"/>
    </location>
</feature>
<reference evidence="3" key="1">
    <citation type="submission" date="2022-12" db="EMBL/GenBank/DDBJ databases">
        <authorList>
            <person name="Petersen C."/>
        </authorList>
    </citation>
    <scope>NUCLEOTIDE SEQUENCE</scope>
    <source>
        <strain evidence="3">IBT 29677</strain>
    </source>
</reference>
<dbReference type="OrthoDB" id="2290255at2759"/>
<comment type="caution">
    <text evidence="3">The sequence shown here is derived from an EMBL/GenBank/DDBJ whole genome shotgun (WGS) entry which is preliminary data.</text>
</comment>
<feature type="domain" description="DUF7721" evidence="2">
    <location>
        <begin position="44"/>
        <end position="129"/>
    </location>
</feature>